<evidence type="ECO:0000313" key="2">
    <source>
        <dbReference type="EMBL" id="ROP45932.1"/>
    </source>
</evidence>
<evidence type="ECO:0000313" key="3">
    <source>
        <dbReference type="Proteomes" id="UP000276232"/>
    </source>
</evidence>
<dbReference type="InParanoid" id="A0A3N1HUB0"/>
<evidence type="ECO:0000256" key="1">
    <source>
        <dbReference type="SAM" id="MobiDB-lite"/>
    </source>
</evidence>
<gene>
    <name evidence="2" type="ORF">EDC03_0547</name>
</gene>
<keyword evidence="3" id="KW-1185">Reference proteome</keyword>
<feature type="region of interest" description="Disordered" evidence="1">
    <location>
        <begin position="1"/>
        <end position="25"/>
    </location>
</feature>
<dbReference type="Proteomes" id="UP000276232">
    <property type="component" value="Unassembled WGS sequence"/>
</dbReference>
<dbReference type="AlphaFoldDB" id="A0A3N1HUB0"/>
<dbReference type="RefSeq" id="WP_148057992.1">
    <property type="nucleotide sequence ID" value="NZ_RJKN01000001.1"/>
</dbReference>
<accession>A0A3N1HUB0</accession>
<comment type="caution">
    <text evidence="2">The sequence shown here is derived from an EMBL/GenBank/DDBJ whole genome shotgun (WGS) entry which is preliminary data.</text>
</comment>
<organism evidence="2 3">
    <name type="scientific">Pseudokineococcus lusitanus</name>
    <dbReference type="NCBI Taxonomy" id="763993"/>
    <lineage>
        <taxon>Bacteria</taxon>
        <taxon>Bacillati</taxon>
        <taxon>Actinomycetota</taxon>
        <taxon>Actinomycetes</taxon>
        <taxon>Kineosporiales</taxon>
        <taxon>Kineosporiaceae</taxon>
        <taxon>Pseudokineococcus</taxon>
    </lineage>
</organism>
<reference evidence="2 3" key="1">
    <citation type="journal article" date="2015" name="Stand. Genomic Sci.">
        <title>Genomic Encyclopedia of Bacterial and Archaeal Type Strains, Phase III: the genomes of soil and plant-associated and newly described type strains.</title>
        <authorList>
            <person name="Whitman W.B."/>
            <person name="Woyke T."/>
            <person name="Klenk H.P."/>
            <person name="Zhou Y."/>
            <person name="Lilburn T.G."/>
            <person name="Beck B.J."/>
            <person name="De Vos P."/>
            <person name="Vandamme P."/>
            <person name="Eisen J.A."/>
            <person name="Garrity G."/>
            <person name="Hugenholtz P."/>
            <person name="Kyrpides N.C."/>
        </authorList>
    </citation>
    <scope>NUCLEOTIDE SEQUENCE [LARGE SCALE GENOMIC DNA]</scope>
    <source>
        <strain evidence="2 3">CECT 7306</strain>
    </source>
</reference>
<name>A0A3N1HUB0_9ACTN</name>
<proteinExistence type="predicted"/>
<dbReference type="EMBL" id="RJKN01000001">
    <property type="protein sequence ID" value="ROP45932.1"/>
    <property type="molecule type" value="Genomic_DNA"/>
</dbReference>
<sequence length="134" mass="14806">MPRKKTRRVDLPEGPTSSPHPDGEQLLQDAIPRALTLAGSIRDEGHEAVAAVTADLTRDELVALAVALAAMVDVDAPASDLLAWVDEPEPTPAQLRAWHAAWKRGEQDDVTREGERLYQAWRHREQRARFVAAS</sequence>
<protein>
    <submittedName>
        <fullName evidence="2">Uncharacterized protein</fullName>
    </submittedName>
</protein>